<feature type="domain" description="Metalloprotease TldD/E C-terminal" evidence="3">
    <location>
        <begin position="339"/>
        <end position="584"/>
    </location>
</feature>
<dbReference type="InterPro" id="IPR045569">
    <property type="entry name" value="Metalloprtase-TldD/E_C"/>
</dbReference>
<dbReference type="SUPFAM" id="SSF111283">
    <property type="entry name" value="Putative modulator of DNA gyrase, PmbA/TldD"/>
    <property type="match status" value="1"/>
</dbReference>
<reference evidence="4 5" key="1">
    <citation type="submission" date="2014-12" db="EMBL/GenBank/DDBJ databases">
        <title>Genome assembly of Enhygromyxa salina DSM 15201.</title>
        <authorList>
            <person name="Sharma G."/>
            <person name="Subramanian S."/>
        </authorList>
    </citation>
    <scope>NUCLEOTIDE SEQUENCE [LARGE SCALE GENOMIC DNA]</scope>
    <source>
        <strain evidence="4 5">DSM 15201</strain>
    </source>
</reference>
<comment type="similarity">
    <text evidence="1">Belongs to the peptidase U62 family.</text>
</comment>
<organism evidence="4 5">
    <name type="scientific">Enhygromyxa salina</name>
    <dbReference type="NCBI Taxonomy" id="215803"/>
    <lineage>
        <taxon>Bacteria</taxon>
        <taxon>Pseudomonadati</taxon>
        <taxon>Myxococcota</taxon>
        <taxon>Polyangia</taxon>
        <taxon>Nannocystales</taxon>
        <taxon>Nannocystaceae</taxon>
        <taxon>Enhygromyxa</taxon>
    </lineage>
</organism>
<evidence type="ECO:0000313" key="4">
    <source>
        <dbReference type="EMBL" id="KIG16739.1"/>
    </source>
</evidence>
<dbReference type="EMBL" id="JMCC02000033">
    <property type="protein sequence ID" value="KIG16739.1"/>
    <property type="molecule type" value="Genomic_DNA"/>
</dbReference>
<dbReference type="Proteomes" id="UP000031599">
    <property type="component" value="Unassembled WGS sequence"/>
</dbReference>
<dbReference type="PANTHER" id="PTHR30624:SF0">
    <property type="entry name" value="METALLOPROTEASE SLR0863"/>
    <property type="match status" value="1"/>
</dbReference>
<accession>A0A0C1ZGK3</accession>
<name>A0A0C1ZGK3_9BACT</name>
<dbReference type="InterPro" id="IPR036059">
    <property type="entry name" value="TldD/PmbA_sf"/>
</dbReference>
<dbReference type="Pfam" id="PF19289">
    <property type="entry name" value="PmbA_TldD_3rd"/>
    <property type="match status" value="1"/>
</dbReference>
<dbReference type="GO" id="GO:0005829">
    <property type="term" value="C:cytosol"/>
    <property type="evidence" value="ECO:0007669"/>
    <property type="project" value="TreeGrafter"/>
</dbReference>
<gene>
    <name evidence="4" type="ORF">DB30_04212</name>
</gene>
<dbReference type="PANTHER" id="PTHR30624">
    <property type="entry name" value="UNCHARACTERIZED PROTEIN TLDD AND PMBA"/>
    <property type="match status" value="1"/>
</dbReference>
<evidence type="ECO:0000256" key="2">
    <source>
        <dbReference type="SAM" id="MobiDB-lite"/>
    </source>
</evidence>
<protein>
    <submittedName>
        <fullName evidence="4">TldD-domain protein</fullName>
    </submittedName>
</protein>
<dbReference type="GO" id="GO:0006508">
    <property type="term" value="P:proteolysis"/>
    <property type="evidence" value="ECO:0007669"/>
    <property type="project" value="InterPro"/>
</dbReference>
<dbReference type="GO" id="GO:0008237">
    <property type="term" value="F:metallopeptidase activity"/>
    <property type="evidence" value="ECO:0007669"/>
    <property type="project" value="InterPro"/>
</dbReference>
<comment type="caution">
    <text evidence="4">The sequence shown here is derived from an EMBL/GenBank/DDBJ whole genome shotgun (WGS) entry which is preliminary data.</text>
</comment>
<dbReference type="RefSeq" id="WP_052549225.1">
    <property type="nucleotide sequence ID" value="NZ_JMCC02000033.1"/>
</dbReference>
<dbReference type="InterPro" id="IPR051463">
    <property type="entry name" value="Peptidase_U62_metallo"/>
</dbReference>
<sequence length="618" mass="67280">MPPQRTRVDQGFRARSGFGCALISLALILGVACERGDRPGTRAPMGPPLSFETTTLEPTLGQATPALAILEQELAINFAKLNSDAVEDPAYFMAYDLVDQESLWLAANDGALDKRHVDHDRSVDVDLRVGDPMLDNGHPTNGYYGGNGLGTGMQVSLTDESLSLGQALWLITELQYQDALESWIQAMSDESMLTREDEPLHPDFTMVDEPLVHIEGRQEVDLEVVAEQWAPVVTKLSGILDADPVVQQASVMLQAVVENRSYVDTEGAKVQSGRVRVRLIMVGTAQAEDGMAIERFLSFDRHTADQLPKPAELEAMAEQLRGELLALRLAPIAEPYTGPAVLEGPAAGVFFHEIFGHRLEGHRQKDDYEGQTFTKMLGQQILPPFIDVYDDPTLATLDGTPLNGHYFVDDEAISAQRVSLVSEGVLEGFLLSRSVVSPFTQSNGHGRRERGHRVVSRQGNLIVSARETVPEAELRERLIAEAKAQGKPYGVWFSDIQGGYTITDRSGPQAFKVLPLMVYRVWTDGRPDELVRGVDIVGTPLAAFETIVAAGDEPGIFNGVCGAESGWVPVSAVSPSLLLSKLEIEKAMHERDKPPLLAPPPRDRGLGGSAPAKKAVSK</sequence>
<evidence type="ECO:0000313" key="5">
    <source>
        <dbReference type="Proteomes" id="UP000031599"/>
    </source>
</evidence>
<proteinExistence type="inferred from homology"/>
<evidence type="ECO:0000256" key="1">
    <source>
        <dbReference type="ARBA" id="ARBA00005836"/>
    </source>
</evidence>
<dbReference type="PROSITE" id="PS51257">
    <property type="entry name" value="PROKAR_LIPOPROTEIN"/>
    <property type="match status" value="1"/>
</dbReference>
<evidence type="ECO:0000259" key="3">
    <source>
        <dbReference type="Pfam" id="PF19289"/>
    </source>
</evidence>
<feature type="region of interest" description="Disordered" evidence="2">
    <location>
        <begin position="590"/>
        <end position="618"/>
    </location>
</feature>
<dbReference type="AlphaFoldDB" id="A0A0C1ZGK3"/>